<dbReference type="Proteomes" id="UP000000723">
    <property type="component" value="Plasmid pCFPG2"/>
</dbReference>
<evidence type="ECO:0000313" key="1">
    <source>
        <dbReference type="EMBL" id="BAG84077.1"/>
    </source>
</evidence>
<keyword evidence="2" id="KW-1185">Reference proteome</keyword>
<evidence type="ECO:0000313" key="2">
    <source>
        <dbReference type="Proteomes" id="UP000000723"/>
    </source>
</evidence>
<reference evidence="2" key="1">
    <citation type="journal article" date="2008" name="Science">
        <title>Genome of an endosymbiont coupling N2 fixation to cellulolysis within RT protist cells in termite gut.</title>
        <authorList>
            <person name="Hongoh Y."/>
            <person name="Sharma V.K."/>
            <person name="Prakash T."/>
            <person name="Noda S."/>
            <person name="Toh H."/>
            <person name="Taylor T.D."/>
            <person name="Kudo T."/>
            <person name="Sakaki Y."/>
            <person name="Toyoda A."/>
            <person name="Hattori M."/>
            <person name="Ohkuma M."/>
        </authorList>
    </citation>
    <scope>NUCLEOTIDE SEQUENCE [LARGE SCALE GENOMIC DNA]</scope>
    <source>
        <plasmid evidence="2">pCFPG2</plasmid>
    </source>
</reference>
<protein>
    <submittedName>
        <fullName evidence="1">Uncharacterized protein</fullName>
    </submittedName>
</protein>
<sequence>MKKLLNTVLLTFVFLGFGFHLANGTKIYMIHPAPPALETTIDRAWFWDNELTIKMTNGREFYNKSEWVRATYYAKLEGSNVKILLKWLNDKNKDGDDINGKHVYNLLYAFFTECGANFTPYYCYYERCYRDAYSWTSFTLAQADVESIKIE</sequence>
<keyword evidence="1" id="KW-0614">Plasmid</keyword>
<gene>
    <name evidence="1" type="ordered locus">CFPG_P2-19</name>
</gene>
<organism evidence="1 2">
    <name type="scientific">Azobacteroides pseudotrichonymphae genomovar. CFP2</name>
    <dbReference type="NCBI Taxonomy" id="511995"/>
    <lineage>
        <taxon>Bacteria</taxon>
        <taxon>Pseudomonadati</taxon>
        <taxon>Bacteroidota</taxon>
        <taxon>Bacteroidia</taxon>
        <taxon>Bacteroidales</taxon>
        <taxon>Candidatus Azobacteroides</taxon>
    </lineage>
</organism>
<dbReference type="AlphaFoldDB" id="B6YSA5"/>
<dbReference type="EMBL" id="AP010658">
    <property type="protein sequence ID" value="BAG84077.1"/>
    <property type="molecule type" value="Genomic_DNA"/>
</dbReference>
<dbReference type="HOGENOM" id="CLU_1764257_0_0_10"/>
<geneLocation type="plasmid" evidence="1 2">
    <name>pCFPG2</name>
</geneLocation>
<name>B6YSA5_AZOPC</name>
<dbReference type="OrthoDB" id="1263739at2"/>
<proteinExistence type="predicted"/>
<dbReference type="KEGG" id="aps:CFPG_P2-19"/>
<accession>B6YSA5</accession>